<evidence type="ECO:0000313" key="1">
    <source>
        <dbReference type="EMBL" id="MEI4831611.1"/>
    </source>
</evidence>
<organism evidence="1 2">
    <name type="scientific">Bacillus yunxiaonensis</name>
    <dbReference type="NCBI Taxonomy" id="3127665"/>
    <lineage>
        <taxon>Bacteria</taxon>
        <taxon>Bacillati</taxon>
        <taxon>Bacillota</taxon>
        <taxon>Bacilli</taxon>
        <taxon>Bacillales</taxon>
        <taxon>Bacillaceae</taxon>
        <taxon>Bacillus</taxon>
    </lineage>
</organism>
<dbReference type="RefSeq" id="WP_336483677.1">
    <property type="nucleotide sequence ID" value="NZ_JBAWSV010000007.1"/>
</dbReference>
<protein>
    <submittedName>
        <fullName evidence="1">Uncharacterized protein</fullName>
    </submittedName>
</protein>
<evidence type="ECO:0000313" key="2">
    <source>
        <dbReference type="Proteomes" id="UP001367922"/>
    </source>
</evidence>
<dbReference type="Gene3D" id="1.10.3630.10">
    <property type="entry name" value="yeast vps74-n-term truncation variant domain like"/>
    <property type="match status" value="1"/>
</dbReference>
<sequence length="209" mass="24811">MQEMGKMTKGFISSSLAEQPMTINSRYTFSLPLYTIGILFIELLEKGYVQLNQNDEIEIRNNQGTNRVYVNQLILCIQNNKRRTCKEWMHYFGEKSKVTNEIFKSIVKEMKQEGTVRYNSKKRFANIFTQIQIEYVTNANSFVEYIKKNSLVKKENKIEMIILLWKYYYAAYINEQEIASLQKEQMIYRFVKQIQEGVLEGAQRNILFV</sequence>
<comment type="caution">
    <text evidence="1">The sequence shown here is derived from an EMBL/GenBank/DDBJ whole genome shotgun (WGS) entry which is preliminary data.</text>
</comment>
<gene>
    <name evidence="1" type="ORF">WAX78_19470</name>
</gene>
<reference evidence="1 2" key="1">
    <citation type="submission" date="2024-01" db="EMBL/GenBank/DDBJ databases">
        <title>Seven novel Bacillus-like species.</title>
        <authorList>
            <person name="Liu G."/>
        </authorList>
    </citation>
    <scope>NUCLEOTIDE SEQUENCE [LARGE SCALE GENOMIC DNA]</scope>
    <source>
        <strain evidence="1 2">FJAT-53711</strain>
    </source>
</reference>
<proteinExistence type="predicted"/>
<name>A0ABU8G0M5_9BACI</name>
<dbReference type="EMBL" id="JBAWSV010000007">
    <property type="protein sequence ID" value="MEI4831611.1"/>
    <property type="molecule type" value="Genomic_DNA"/>
</dbReference>
<keyword evidence="2" id="KW-1185">Reference proteome</keyword>
<dbReference type="Proteomes" id="UP001367922">
    <property type="component" value="Unassembled WGS sequence"/>
</dbReference>
<dbReference type="InterPro" id="IPR038261">
    <property type="entry name" value="GPP34-like_sf"/>
</dbReference>
<accession>A0ABU8G0M5</accession>